<dbReference type="InterPro" id="IPR001173">
    <property type="entry name" value="Glyco_trans_2-like"/>
</dbReference>
<keyword evidence="4" id="KW-1185">Reference proteome</keyword>
<dbReference type="PANTHER" id="PTHR43630:SF2">
    <property type="entry name" value="GLYCOSYLTRANSFERASE"/>
    <property type="match status" value="1"/>
</dbReference>
<evidence type="ECO:0000313" key="4">
    <source>
        <dbReference type="Proteomes" id="UP000197277"/>
    </source>
</evidence>
<reference evidence="3 4" key="1">
    <citation type="submission" date="2017-06" db="EMBL/GenBank/DDBJ databases">
        <title>Hymenobacter amundsenii sp. nov. isolated from regoliths in Antarctica.</title>
        <authorList>
            <person name="Sedlacek I."/>
            <person name="Kralova S."/>
            <person name="Pantucek R."/>
            <person name="Svec P."/>
            <person name="Holochova P."/>
            <person name="Stankova E."/>
            <person name="Vrbovska V."/>
            <person name="Busse H.-J."/>
        </authorList>
    </citation>
    <scope>NUCLEOTIDE SEQUENCE [LARGE SCALE GENOMIC DNA]</scope>
    <source>
        <strain evidence="3 4">CCM 8682</strain>
    </source>
</reference>
<dbReference type="InterPro" id="IPR029044">
    <property type="entry name" value="Nucleotide-diphossugar_trans"/>
</dbReference>
<protein>
    <submittedName>
        <fullName evidence="3">Glycosyl transferase family 2</fullName>
    </submittedName>
</protein>
<accession>A0A246FHG8</accession>
<dbReference type="Proteomes" id="UP000197277">
    <property type="component" value="Unassembled WGS sequence"/>
</dbReference>
<evidence type="ECO:0000256" key="1">
    <source>
        <dbReference type="ARBA" id="ARBA00038494"/>
    </source>
</evidence>
<dbReference type="Pfam" id="PF00535">
    <property type="entry name" value="Glycos_transf_2"/>
    <property type="match status" value="1"/>
</dbReference>
<feature type="domain" description="Glycosyltransferase 2-like" evidence="2">
    <location>
        <begin position="28"/>
        <end position="125"/>
    </location>
</feature>
<dbReference type="CDD" id="cd02511">
    <property type="entry name" value="Beta4Glucosyltransferase"/>
    <property type="match status" value="1"/>
</dbReference>
<dbReference type="PANTHER" id="PTHR43630">
    <property type="entry name" value="POLY-BETA-1,6-N-ACETYL-D-GLUCOSAMINE SYNTHASE"/>
    <property type="match status" value="1"/>
</dbReference>
<dbReference type="EMBL" id="NIRR01000037">
    <property type="protein sequence ID" value="OWP61961.1"/>
    <property type="molecule type" value="Genomic_DNA"/>
</dbReference>
<evidence type="ECO:0000313" key="3">
    <source>
        <dbReference type="EMBL" id="OWP61961.1"/>
    </source>
</evidence>
<sequence>MTTSPSLATDLVPLAAPAPWLSERAPVSIIILTHNEQADLPACLAAVGWSDDVHVLDSGSTDQTEAIARAHGARVWLNPFVSFGQQRNFALDELALRHEWVLFLDADEVATPAFARAVRTAVATAPAEVAGYYCCWKMMLEGRWLRRCDNFPKWQFRLLRRSRARFTDFGHGQKEGEVQGRIDYLPEPYLHFGFSKGWTHWLARHNRYSSLEAAARLHQRPPLRDVLSAHASRRNPALKSWLSRLPGWPLLRFVQTYVASGGFLEGIPGFIYCTNMAYYEFLIQIKMREIGLRAASPPHSTGGPA</sequence>
<comment type="caution">
    <text evidence="3">The sequence shown here is derived from an EMBL/GenBank/DDBJ whole genome shotgun (WGS) entry which is preliminary data.</text>
</comment>
<name>A0A246FHG8_9BACT</name>
<dbReference type="OrthoDB" id="9815923at2"/>
<keyword evidence="3" id="KW-0808">Transferase</keyword>
<proteinExistence type="inferred from homology"/>
<dbReference type="SUPFAM" id="SSF53448">
    <property type="entry name" value="Nucleotide-diphospho-sugar transferases"/>
    <property type="match status" value="1"/>
</dbReference>
<comment type="similarity">
    <text evidence="1">Belongs to the glycosyltransferase 2 family. WaaE/KdtX subfamily.</text>
</comment>
<gene>
    <name evidence="3" type="ORF">CDA63_16725</name>
</gene>
<evidence type="ECO:0000259" key="2">
    <source>
        <dbReference type="Pfam" id="PF00535"/>
    </source>
</evidence>
<dbReference type="AlphaFoldDB" id="A0A246FHG8"/>
<dbReference type="GO" id="GO:0016740">
    <property type="term" value="F:transferase activity"/>
    <property type="evidence" value="ECO:0007669"/>
    <property type="project" value="UniProtKB-KW"/>
</dbReference>
<dbReference type="Gene3D" id="3.90.550.10">
    <property type="entry name" value="Spore Coat Polysaccharide Biosynthesis Protein SpsA, Chain A"/>
    <property type="match status" value="1"/>
</dbReference>
<organism evidence="3 4">
    <name type="scientific">Hymenobacter amundsenii</name>
    <dbReference type="NCBI Taxonomy" id="2006685"/>
    <lineage>
        <taxon>Bacteria</taxon>
        <taxon>Pseudomonadati</taxon>
        <taxon>Bacteroidota</taxon>
        <taxon>Cytophagia</taxon>
        <taxon>Cytophagales</taxon>
        <taxon>Hymenobacteraceae</taxon>
        <taxon>Hymenobacter</taxon>
    </lineage>
</organism>